<feature type="region of interest" description="Disordered" evidence="1">
    <location>
        <begin position="108"/>
        <end position="157"/>
    </location>
</feature>
<evidence type="ECO:0000313" key="2">
    <source>
        <dbReference type="EMBL" id="SEK12994.1"/>
    </source>
</evidence>
<protein>
    <submittedName>
        <fullName evidence="2">Uncharacterized protein</fullName>
    </submittedName>
</protein>
<keyword evidence="3" id="KW-1185">Reference proteome</keyword>
<reference evidence="3" key="1">
    <citation type="submission" date="2016-10" db="EMBL/GenBank/DDBJ databases">
        <authorList>
            <person name="Varghese N."/>
            <person name="Submissions S."/>
        </authorList>
    </citation>
    <scope>NUCLEOTIDE SEQUENCE [LARGE SCALE GENOMIC DNA]</scope>
    <source>
        <strain evidence="3">LMG 26031</strain>
    </source>
</reference>
<organism evidence="2 3">
    <name type="scientific">Paraburkholderia diazotrophica</name>
    <dbReference type="NCBI Taxonomy" id="667676"/>
    <lineage>
        <taxon>Bacteria</taxon>
        <taxon>Pseudomonadati</taxon>
        <taxon>Pseudomonadota</taxon>
        <taxon>Betaproteobacteria</taxon>
        <taxon>Burkholderiales</taxon>
        <taxon>Burkholderiaceae</taxon>
        <taxon>Paraburkholderia</taxon>
    </lineage>
</organism>
<dbReference type="EMBL" id="FNYE01000063">
    <property type="protein sequence ID" value="SEK12994.1"/>
    <property type="molecule type" value="Genomic_DNA"/>
</dbReference>
<proteinExistence type="predicted"/>
<accession>A0A1H7EHA3</accession>
<name>A0A1H7EHA3_9BURK</name>
<gene>
    <name evidence="2" type="ORF">SAMN05192539_10639</name>
</gene>
<dbReference type="AlphaFoldDB" id="A0A1H7EHA3"/>
<sequence length="203" mass="22333">MHACPNVQQRGGVILAVALLTRLAGRRRREMPVQQAIVVEARRCRARALAIAPNRDARVKLGRVPGHAGVVFHDRRALGVQLAGVGVVVVFHSARILYGHTVVNRPSARPPFRRRVAGSPRREQGRHGAATGPARGRPGSRERAALRGRHAPDPCPNFAVTPPRLACSWVAPFDAVERRPAERLAARPSRRFRGRRRDAIRCA</sequence>
<dbReference type="Proteomes" id="UP000198866">
    <property type="component" value="Unassembled WGS sequence"/>
</dbReference>
<evidence type="ECO:0000256" key="1">
    <source>
        <dbReference type="SAM" id="MobiDB-lite"/>
    </source>
</evidence>
<feature type="compositionally biased region" description="Low complexity" evidence="1">
    <location>
        <begin position="127"/>
        <end position="137"/>
    </location>
</feature>
<evidence type="ECO:0000313" key="3">
    <source>
        <dbReference type="Proteomes" id="UP000198866"/>
    </source>
</evidence>